<evidence type="ECO:0000313" key="4">
    <source>
        <dbReference type="Proteomes" id="UP000295131"/>
    </source>
</evidence>
<keyword evidence="4" id="KW-1185">Reference proteome</keyword>
<dbReference type="SUPFAM" id="SSF53474">
    <property type="entry name" value="alpha/beta-Hydrolases"/>
    <property type="match status" value="1"/>
</dbReference>
<feature type="domain" description="BD-FAE-like" evidence="2">
    <location>
        <begin position="58"/>
        <end position="154"/>
    </location>
</feature>
<dbReference type="AlphaFoldDB" id="A0A4R5PMW2"/>
<dbReference type="InterPro" id="IPR029058">
    <property type="entry name" value="AB_hydrolase_fold"/>
</dbReference>
<accession>A0A4R5PMW2</accession>
<dbReference type="InterPro" id="IPR049492">
    <property type="entry name" value="BD-FAE-like_dom"/>
</dbReference>
<dbReference type="Pfam" id="PF20434">
    <property type="entry name" value="BD-FAE"/>
    <property type="match status" value="1"/>
</dbReference>
<evidence type="ECO:0000256" key="1">
    <source>
        <dbReference type="ARBA" id="ARBA00022801"/>
    </source>
</evidence>
<comment type="caution">
    <text evidence="3">The sequence shown here is derived from an EMBL/GenBank/DDBJ whole genome shotgun (WGS) entry which is preliminary data.</text>
</comment>
<evidence type="ECO:0000259" key="2">
    <source>
        <dbReference type="Pfam" id="PF20434"/>
    </source>
</evidence>
<dbReference type="PANTHER" id="PTHR48081">
    <property type="entry name" value="AB HYDROLASE SUPERFAMILY PROTEIN C4A8.06C"/>
    <property type="match status" value="1"/>
</dbReference>
<keyword evidence="1 3" id="KW-0378">Hydrolase</keyword>
<gene>
    <name evidence="3" type="ORF">E2A64_04425</name>
</gene>
<dbReference type="Gene3D" id="3.40.50.1820">
    <property type="entry name" value="alpha/beta hydrolase"/>
    <property type="match status" value="1"/>
</dbReference>
<dbReference type="GO" id="GO:0016787">
    <property type="term" value="F:hydrolase activity"/>
    <property type="evidence" value="ECO:0007669"/>
    <property type="project" value="UniProtKB-KW"/>
</dbReference>
<dbReference type="Proteomes" id="UP000295131">
    <property type="component" value="Unassembled WGS sequence"/>
</dbReference>
<organism evidence="3 4">
    <name type="scientific">Pseudohoeflea suaedae</name>
    <dbReference type="NCBI Taxonomy" id="877384"/>
    <lineage>
        <taxon>Bacteria</taxon>
        <taxon>Pseudomonadati</taxon>
        <taxon>Pseudomonadota</taxon>
        <taxon>Alphaproteobacteria</taxon>
        <taxon>Hyphomicrobiales</taxon>
        <taxon>Rhizobiaceae</taxon>
        <taxon>Pseudohoeflea</taxon>
    </lineage>
</organism>
<dbReference type="RefSeq" id="WP_133283199.1">
    <property type="nucleotide sequence ID" value="NZ_SMSI01000001.1"/>
</dbReference>
<evidence type="ECO:0000313" key="3">
    <source>
        <dbReference type="EMBL" id="TDH38364.1"/>
    </source>
</evidence>
<proteinExistence type="predicted"/>
<sequence length="274" mass="29976">MPAITDWDLAYSNRDHSPDWPSFIEKWTAAAAAWRARLAKEGRMKADVTYGDGERNKLDLFLPEDEPQGLAIFIHGGYWRSFDKSLWSHLAEGALANGFAVAMPSYTLCPQTTISGITREITAAIECAAGLVDGPIRLSGHSAGGHLVTRMICTDTTLSSATLARIGPVLSISGVHDLRPLIRTEMNADFKLTREEAAAESPALLTPLEDRKVTCWAGGAELPEFIRQNDLLANIWTGMGMDTEIVHEPGKHHFSVVDSLADRHSALTQKWLGL</sequence>
<name>A0A4R5PMW2_9HYPH</name>
<dbReference type="InterPro" id="IPR050300">
    <property type="entry name" value="GDXG_lipolytic_enzyme"/>
</dbReference>
<reference evidence="3 4" key="1">
    <citation type="journal article" date="2013" name="Int. J. Syst. Evol. Microbiol.">
        <title>Hoeflea suaedae sp. nov., an endophytic bacterium isolated from the root of the halophyte Suaeda maritima.</title>
        <authorList>
            <person name="Chung E.J."/>
            <person name="Park J.A."/>
            <person name="Pramanik P."/>
            <person name="Bibi F."/>
            <person name="Jeon C.O."/>
            <person name="Chung Y.R."/>
        </authorList>
    </citation>
    <scope>NUCLEOTIDE SEQUENCE [LARGE SCALE GENOMIC DNA]</scope>
    <source>
        <strain evidence="3 4">YC6898</strain>
    </source>
</reference>
<dbReference type="PANTHER" id="PTHR48081:SF33">
    <property type="entry name" value="KYNURENINE FORMAMIDASE"/>
    <property type="match status" value="1"/>
</dbReference>
<dbReference type="EMBL" id="SMSI01000001">
    <property type="protein sequence ID" value="TDH38364.1"/>
    <property type="molecule type" value="Genomic_DNA"/>
</dbReference>
<dbReference type="OrthoDB" id="9771666at2"/>
<protein>
    <submittedName>
        <fullName evidence="3">Alpha/beta hydrolase</fullName>
    </submittedName>
</protein>